<evidence type="ECO:0000313" key="2">
    <source>
        <dbReference type="Proteomes" id="UP000011841"/>
    </source>
</evidence>
<protein>
    <submittedName>
        <fullName evidence="1">Uncharacterized protein</fullName>
    </submittedName>
</protein>
<dbReference type="HOGENOM" id="CLU_2858886_0_0_5"/>
<dbReference type="Proteomes" id="UP000011841">
    <property type="component" value="Chromosome"/>
</dbReference>
<reference evidence="1 2" key="1">
    <citation type="journal article" date="2013" name="Appl. Environ. Microbiol.">
        <title>Genome analysis suggests that the soil oligotrophic bacterium Agromonas oligotrophica (Bradyrhizobium oligotrophicum) is a nitrogen-fixing symbiont of Aeschynomene indica.</title>
        <authorList>
            <person name="Okubo T."/>
            <person name="Fukushima S."/>
            <person name="Itakura M."/>
            <person name="Oshima K."/>
            <person name="Longtonglang A."/>
            <person name="Teaumroong N."/>
            <person name="Mitsui H."/>
            <person name="Hattori M."/>
            <person name="Hattori R."/>
            <person name="Hattori T."/>
            <person name="Minamisawa K."/>
        </authorList>
    </citation>
    <scope>NUCLEOTIDE SEQUENCE [LARGE SCALE GENOMIC DNA]</scope>
    <source>
        <strain evidence="1 2">S58</strain>
    </source>
</reference>
<proteinExistence type="predicted"/>
<gene>
    <name evidence="1" type="ORF">S58_11310</name>
</gene>
<evidence type="ECO:0000313" key="1">
    <source>
        <dbReference type="EMBL" id="BAM87141.1"/>
    </source>
</evidence>
<keyword evidence="2" id="KW-1185">Reference proteome</keyword>
<accession>M4Z2Z2</accession>
<name>M4Z2Z2_9BRAD</name>
<dbReference type="EMBL" id="AP012603">
    <property type="protein sequence ID" value="BAM87141.1"/>
    <property type="molecule type" value="Genomic_DNA"/>
</dbReference>
<dbReference type="KEGG" id="aol:S58_11310"/>
<sequence length="64" mass="6875">MQLRDSDILGMASIKRPLAYRAVVTAASDSTVDNMIRGPNPMGTGEKEGAPFHHAYVTQSTRVG</sequence>
<organism evidence="1 2">
    <name type="scientific">Bradyrhizobium oligotrophicum S58</name>
    <dbReference type="NCBI Taxonomy" id="1245469"/>
    <lineage>
        <taxon>Bacteria</taxon>
        <taxon>Pseudomonadati</taxon>
        <taxon>Pseudomonadota</taxon>
        <taxon>Alphaproteobacteria</taxon>
        <taxon>Hyphomicrobiales</taxon>
        <taxon>Nitrobacteraceae</taxon>
        <taxon>Bradyrhizobium</taxon>
    </lineage>
</organism>
<dbReference type="AlphaFoldDB" id="M4Z2Z2"/>